<dbReference type="PANTHER" id="PTHR42839">
    <property type="entry name" value="ISOCHORISMATE SYNTHASE ENTC"/>
    <property type="match status" value="1"/>
</dbReference>
<dbReference type="Pfam" id="PF00425">
    <property type="entry name" value="Chorismate_bind"/>
    <property type="match status" value="1"/>
</dbReference>
<dbReference type="SUPFAM" id="SSF56322">
    <property type="entry name" value="ADC synthase"/>
    <property type="match status" value="1"/>
</dbReference>
<dbReference type="EMBL" id="JAADZU010000016">
    <property type="protein sequence ID" value="NDK89383.1"/>
    <property type="molecule type" value="Genomic_DNA"/>
</dbReference>
<keyword evidence="4" id="KW-1185">Reference proteome</keyword>
<feature type="region of interest" description="Disordered" evidence="1">
    <location>
        <begin position="1"/>
        <end position="24"/>
    </location>
</feature>
<dbReference type="InterPro" id="IPR015890">
    <property type="entry name" value="Chorismate_C"/>
</dbReference>
<sequence>MKSPIVAPADTHATASPAARPGHTTPDDLDGFLFCRNDYHVLGTGRHTVFDDPADACAALRDGSVDAVVGALPFDPRDPVALTAPQRWVKNSGPWLPTTDGGSPAARIERRDPEPEDHRRRVAAAVERLADPAGELQKVVLARALRLRTESAMTPWELAARLRTLDPRGSVFVTDLSSAPGHGGAHLVGASPEVLIRKSGSLVTAHPLAGSAARHPDPVVDAERGRALAVSKKDLDEHRYVVDSLRSSLAPLCAELDIPDEPVIMSTPSMWHLGTPIRATVADASVTALDLAIAVHPTPAICGTPTVPARDHILATEGSRGFYAGAVGWSESAPAGGDGEWMVSIRCAEVAADGEITTWAGGGIVAQSDPAAEVAETEAKFAAILSAFSLR</sequence>
<dbReference type="Gene3D" id="3.60.120.10">
    <property type="entry name" value="Anthranilate synthase"/>
    <property type="match status" value="1"/>
</dbReference>
<feature type="domain" description="Chorismate-utilising enzyme C-terminal" evidence="2">
    <location>
        <begin position="116"/>
        <end position="380"/>
    </location>
</feature>
<evidence type="ECO:0000256" key="1">
    <source>
        <dbReference type="SAM" id="MobiDB-lite"/>
    </source>
</evidence>
<dbReference type="PANTHER" id="PTHR42839:SF2">
    <property type="entry name" value="ISOCHORISMATE SYNTHASE ENTC"/>
    <property type="match status" value="1"/>
</dbReference>
<evidence type="ECO:0000313" key="4">
    <source>
        <dbReference type="Proteomes" id="UP000466307"/>
    </source>
</evidence>
<proteinExistence type="predicted"/>
<gene>
    <name evidence="3" type="ORF">GYA93_07275</name>
</gene>
<comment type="caution">
    <text evidence="3">The sequence shown here is derived from an EMBL/GenBank/DDBJ whole genome shotgun (WGS) entry which is preliminary data.</text>
</comment>
<protein>
    <submittedName>
        <fullName evidence="3">Isochorismate synthase</fullName>
    </submittedName>
</protein>
<dbReference type="InterPro" id="IPR005801">
    <property type="entry name" value="ADC_synthase"/>
</dbReference>
<evidence type="ECO:0000259" key="2">
    <source>
        <dbReference type="Pfam" id="PF00425"/>
    </source>
</evidence>
<dbReference type="AlphaFoldDB" id="A0A7K3LMH2"/>
<feature type="region of interest" description="Disordered" evidence="1">
    <location>
        <begin position="91"/>
        <end position="118"/>
    </location>
</feature>
<organism evidence="3 4">
    <name type="scientific">Gordonia desulfuricans</name>
    <dbReference type="NCBI Taxonomy" id="89051"/>
    <lineage>
        <taxon>Bacteria</taxon>
        <taxon>Bacillati</taxon>
        <taxon>Actinomycetota</taxon>
        <taxon>Actinomycetes</taxon>
        <taxon>Mycobacteriales</taxon>
        <taxon>Gordoniaceae</taxon>
        <taxon>Gordonia</taxon>
    </lineage>
</organism>
<feature type="compositionally biased region" description="Basic and acidic residues" evidence="1">
    <location>
        <begin position="107"/>
        <end position="118"/>
    </location>
</feature>
<accession>A0A7K3LMH2</accession>
<dbReference type="RefSeq" id="WP_059038611.1">
    <property type="nucleotide sequence ID" value="NZ_JAADZU010000016.1"/>
</dbReference>
<name>A0A7K3LMH2_9ACTN</name>
<reference evidence="3 4" key="1">
    <citation type="submission" date="2020-01" db="EMBL/GenBank/DDBJ databases">
        <title>Investigation of new actinobacteria for the biodesulphurisation of diesel fuel.</title>
        <authorList>
            <person name="Athi Narayanan S.M."/>
        </authorList>
    </citation>
    <scope>NUCLEOTIDE SEQUENCE [LARGE SCALE GENOMIC DNA]</scope>
    <source>
        <strain evidence="3 4">213E</strain>
    </source>
</reference>
<dbReference type="Proteomes" id="UP000466307">
    <property type="component" value="Unassembled WGS sequence"/>
</dbReference>
<evidence type="ECO:0000313" key="3">
    <source>
        <dbReference type="EMBL" id="NDK89383.1"/>
    </source>
</evidence>